<dbReference type="Proteomes" id="UP000204021">
    <property type="component" value="Segment"/>
</dbReference>
<name>M1T3G8_9CAUD</name>
<organism evidence="1 2">
    <name type="scientific">Prochlorococcus phage P-GSP1</name>
    <dbReference type="NCBI Taxonomy" id="382262"/>
    <lineage>
        <taxon>Viruses</taxon>
        <taxon>Duplodnaviria</taxon>
        <taxon>Heunggongvirae</taxon>
        <taxon>Uroviricota</taxon>
        <taxon>Caudoviricetes</taxon>
        <taxon>Autographivirales</taxon>
        <taxon>Lingvirus</taxon>
        <taxon>Lingvirus PGSP1</taxon>
    </lineage>
</organism>
<reference evidence="1 2" key="1">
    <citation type="submission" date="2010-09" db="EMBL/GenBank/DDBJ databases">
        <title>The Genome Sequence of Prochlorococcus phage P-GSP1.</title>
        <authorList>
            <consortium name="The Broad Institute Genome Sequencing Platform"/>
            <person name="Henn M.R."/>
            <person name="Sullivan M.S."/>
            <person name="Osburne M.S."/>
            <person name="Levin J."/>
            <person name="Malboeuf C."/>
            <person name="Casali M."/>
            <person name="Russ C."/>
            <person name="Lennon N."/>
            <person name="Chapman S.B."/>
            <person name="Erlich R."/>
            <person name="Young S.K."/>
            <person name="Yandava C."/>
            <person name="Zeng Q."/>
            <person name="Alvarado L."/>
            <person name="Anderson S."/>
            <person name="Berlin A."/>
            <person name="Chen Z."/>
            <person name="Freedman E."/>
            <person name="Gellesch M."/>
            <person name="Goldberg J."/>
            <person name="Green L."/>
            <person name="Griggs A."/>
            <person name="Gujja S."/>
            <person name="Heilman E.R."/>
            <person name="Heiman D."/>
            <person name="Hollinger A."/>
            <person name="Howarth C."/>
            <person name="Larson L."/>
            <person name="Mehta T."/>
            <person name="Pearson M."/>
            <person name="Roberts A."/>
            <person name="Ryan E."/>
            <person name="Saif S."/>
            <person name="Shea T."/>
            <person name="Shenoy N."/>
            <person name="Sisk P."/>
            <person name="Stolte C."/>
            <person name="Sykes S."/>
            <person name="White J."/>
            <person name="Yu Q."/>
            <person name="Coleman M.L."/>
            <person name="Huang K.H."/>
            <person name="Weigele P.R."/>
            <person name="DeFrancesco A.S."/>
            <person name="Kern S.E."/>
            <person name="Thompson L.R."/>
            <person name="Fu R."/>
            <person name="Hombeck B."/>
            <person name="Chisholm S.W."/>
            <person name="Haas B."/>
            <person name="Nusbaum C."/>
            <person name="Birren B."/>
        </authorList>
    </citation>
    <scope>NUCLEOTIDE SEQUENCE [LARGE SCALE GENOMIC DNA]</scope>
    <source>
        <strain evidence="1 2">P-GSP1</strain>
    </source>
</reference>
<sequence length="171" mass="18957">MAIHAPSAHNIVQSVKFTLPQYSVYLPAYGNNNSNYRQWSNVTVSITPKFANSHIIIWQKCEIQGNSSHGYLTWKRGGTSGTWLHTDTSAGGASGSDGLYVNHDNEHDNYESSVVIFEDSDPGYTLGNSITYVPYIAFWAADTFWAGSYQNNGNGQVNQGYHGYLQEIAYT</sequence>
<evidence type="ECO:0000313" key="1">
    <source>
        <dbReference type="EMBL" id="AGG54640.1"/>
    </source>
</evidence>
<gene>
    <name evidence="1" type="ORF">PRQG_00037</name>
</gene>
<keyword evidence="2" id="KW-1185">Reference proteome</keyword>
<protein>
    <submittedName>
        <fullName evidence="1">Uncharacterized protein</fullName>
    </submittedName>
</protein>
<dbReference type="RefSeq" id="YP_007677701.1">
    <property type="nucleotide sequence ID" value="NC_020878.1"/>
</dbReference>
<dbReference type="KEGG" id="vg:15013682"/>
<evidence type="ECO:0000313" key="2">
    <source>
        <dbReference type="Proteomes" id="UP000204021"/>
    </source>
</evidence>
<proteinExistence type="predicted"/>
<dbReference type="GeneID" id="15013682"/>
<accession>M1T3G8</accession>
<dbReference type="EMBL" id="HQ332140">
    <property type="protein sequence ID" value="AGG54640.1"/>
    <property type="molecule type" value="Genomic_DNA"/>
</dbReference>